<name>A0ABQ3Y158_9ACTN</name>
<gene>
    <name evidence="2" type="ORF">Ade02nite_23610</name>
</gene>
<keyword evidence="3" id="KW-1185">Reference proteome</keyword>
<feature type="region of interest" description="Disordered" evidence="1">
    <location>
        <begin position="25"/>
        <end position="44"/>
    </location>
</feature>
<sequence>MAQKTVRKSTLDAIDNAFDEGAARFVTGRQPPGQPGHRLHSDDRRETRAIAFSGPASAAKAIPLRPPTPRRLTTVSTVAAVTSLRRGPDLSSIAFVGAAAGIGARTDPPARDTRSAGPRWRAGRRAFSPVTAAASGPSPTTHQFTTDTGGPRRTGELGRCWRP</sequence>
<comment type="caution">
    <text evidence="2">The sequence shown here is derived from an EMBL/GenBank/DDBJ whole genome shotgun (WGS) entry which is preliminary data.</text>
</comment>
<reference evidence="2 3" key="1">
    <citation type="submission" date="2021-01" db="EMBL/GenBank/DDBJ databases">
        <title>Whole genome shotgun sequence of Actinoplanes deccanensis NBRC 13994.</title>
        <authorList>
            <person name="Komaki H."/>
            <person name="Tamura T."/>
        </authorList>
    </citation>
    <scope>NUCLEOTIDE SEQUENCE [LARGE SCALE GENOMIC DNA]</scope>
    <source>
        <strain evidence="2 3">NBRC 13994</strain>
    </source>
</reference>
<feature type="region of interest" description="Disordered" evidence="1">
    <location>
        <begin position="103"/>
        <end position="163"/>
    </location>
</feature>
<proteinExistence type="predicted"/>
<accession>A0ABQ3Y158</accession>
<dbReference type="Proteomes" id="UP000609879">
    <property type="component" value="Unassembled WGS sequence"/>
</dbReference>
<organism evidence="2 3">
    <name type="scientific">Paractinoplanes deccanensis</name>
    <dbReference type="NCBI Taxonomy" id="113561"/>
    <lineage>
        <taxon>Bacteria</taxon>
        <taxon>Bacillati</taxon>
        <taxon>Actinomycetota</taxon>
        <taxon>Actinomycetes</taxon>
        <taxon>Micromonosporales</taxon>
        <taxon>Micromonosporaceae</taxon>
        <taxon>Paractinoplanes</taxon>
    </lineage>
</organism>
<protein>
    <submittedName>
        <fullName evidence="2">Uncharacterized protein</fullName>
    </submittedName>
</protein>
<evidence type="ECO:0000256" key="1">
    <source>
        <dbReference type="SAM" id="MobiDB-lite"/>
    </source>
</evidence>
<evidence type="ECO:0000313" key="2">
    <source>
        <dbReference type="EMBL" id="GID73720.1"/>
    </source>
</evidence>
<evidence type="ECO:0000313" key="3">
    <source>
        <dbReference type="Proteomes" id="UP000609879"/>
    </source>
</evidence>
<dbReference type="EMBL" id="BOMI01000037">
    <property type="protein sequence ID" value="GID73720.1"/>
    <property type="molecule type" value="Genomic_DNA"/>
</dbReference>
<feature type="compositionally biased region" description="Polar residues" evidence="1">
    <location>
        <begin position="137"/>
        <end position="148"/>
    </location>
</feature>